<dbReference type="GeneID" id="8584676"/>
<dbReference type="CTD" id="8584676"/>
<dbReference type="InParanoid" id="A8XF49"/>
<protein>
    <submittedName>
        <fullName evidence="2">Protein CBG12268</fullName>
    </submittedName>
</protein>
<feature type="region of interest" description="Disordered" evidence="1">
    <location>
        <begin position="40"/>
        <end position="66"/>
    </location>
</feature>
<sequence>MSAHYAVAALPTNGVEYGINFYSIFRGRKLEICQEKFAPIPPPPSPISPPSAPIPPPPAPIPPRLSPIPPRTAPILRFHLHHPRFHFHQLQSFDSTSTSP</sequence>
<gene>
    <name evidence="2" type="ORF">CBG12268</name>
    <name evidence="2" type="ORF">CBG_12268</name>
</gene>
<name>A8XF49_CAEBR</name>
<reference evidence="2 3" key="2">
    <citation type="journal article" date="2011" name="PLoS Genet.">
        <title>Caenorhabditis briggsae recombinant inbred line genotypes reveal inter-strain incompatibility and the evolution of recombination.</title>
        <authorList>
            <person name="Ross J.A."/>
            <person name="Koboldt D.C."/>
            <person name="Staisch J.E."/>
            <person name="Chamberlin H.M."/>
            <person name="Gupta B.P."/>
            <person name="Miller R.D."/>
            <person name="Baird S.E."/>
            <person name="Haag E.S."/>
        </authorList>
    </citation>
    <scope>NUCLEOTIDE SEQUENCE [LARGE SCALE GENOMIC DNA]</scope>
    <source>
        <strain evidence="2 3">AF16</strain>
    </source>
</reference>
<dbReference type="AlphaFoldDB" id="A8XF49"/>
<dbReference type="KEGG" id="cbr:CBG_12268"/>
<evidence type="ECO:0000313" key="2">
    <source>
        <dbReference type="EMBL" id="CAP31271.1"/>
    </source>
</evidence>
<keyword evidence="3" id="KW-1185">Reference proteome</keyword>
<proteinExistence type="predicted"/>
<evidence type="ECO:0000256" key="1">
    <source>
        <dbReference type="SAM" id="MobiDB-lite"/>
    </source>
</evidence>
<reference evidence="2 3" key="1">
    <citation type="journal article" date="2003" name="PLoS Biol.">
        <title>The genome sequence of Caenorhabditis briggsae: a platform for comparative genomics.</title>
        <authorList>
            <person name="Stein L.D."/>
            <person name="Bao Z."/>
            <person name="Blasiar D."/>
            <person name="Blumenthal T."/>
            <person name="Brent M.R."/>
            <person name="Chen N."/>
            <person name="Chinwalla A."/>
            <person name="Clarke L."/>
            <person name="Clee C."/>
            <person name="Coghlan A."/>
            <person name="Coulson A."/>
            <person name="D'Eustachio P."/>
            <person name="Fitch D.H."/>
            <person name="Fulton L.A."/>
            <person name="Fulton R.E."/>
            <person name="Griffiths-Jones S."/>
            <person name="Harris T.W."/>
            <person name="Hillier L.W."/>
            <person name="Kamath R."/>
            <person name="Kuwabara P.E."/>
            <person name="Mardis E.R."/>
            <person name="Marra M.A."/>
            <person name="Miner T.L."/>
            <person name="Minx P."/>
            <person name="Mullikin J.C."/>
            <person name="Plumb R.W."/>
            <person name="Rogers J."/>
            <person name="Schein J.E."/>
            <person name="Sohrmann M."/>
            <person name="Spieth J."/>
            <person name="Stajich J.E."/>
            <person name="Wei C."/>
            <person name="Willey D."/>
            <person name="Wilson R.K."/>
            <person name="Durbin R."/>
            <person name="Waterston R.H."/>
        </authorList>
    </citation>
    <scope>NUCLEOTIDE SEQUENCE [LARGE SCALE GENOMIC DNA]</scope>
    <source>
        <strain evidence="2 3">AF16</strain>
    </source>
</reference>
<accession>A8XF49</accession>
<evidence type="ECO:0000313" key="3">
    <source>
        <dbReference type="Proteomes" id="UP000008549"/>
    </source>
</evidence>
<dbReference type="HOGENOM" id="CLU_2308547_0_0_1"/>
<dbReference type="RefSeq" id="XP_002642682.1">
    <property type="nucleotide sequence ID" value="XM_002642636.1"/>
</dbReference>
<organism evidence="2 3">
    <name type="scientific">Caenorhabditis briggsae</name>
    <dbReference type="NCBI Taxonomy" id="6238"/>
    <lineage>
        <taxon>Eukaryota</taxon>
        <taxon>Metazoa</taxon>
        <taxon>Ecdysozoa</taxon>
        <taxon>Nematoda</taxon>
        <taxon>Chromadorea</taxon>
        <taxon>Rhabditida</taxon>
        <taxon>Rhabditina</taxon>
        <taxon>Rhabditomorpha</taxon>
        <taxon>Rhabditoidea</taxon>
        <taxon>Rhabditidae</taxon>
        <taxon>Peloderinae</taxon>
        <taxon>Caenorhabditis</taxon>
    </lineage>
</organism>
<dbReference type="EMBL" id="HE600962">
    <property type="protein sequence ID" value="CAP31271.1"/>
    <property type="molecule type" value="Genomic_DNA"/>
</dbReference>
<dbReference type="Proteomes" id="UP000008549">
    <property type="component" value="Unassembled WGS sequence"/>
</dbReference>